<evidence type="ECO:0000256" key="4">
    <source>
        <dbReference type="ARBA" id="ARBA00022692"/>
    </source>
</evidence>
<dbReference type="PANTHER" id="PTHR30151">
    <property type="entry name" value="ALKANE SULFONATE ABC TRANSPORTER-RELATED, MEMBRANE SUBUNIT"/>
    <property type="match status" value="1"/>
</dbReference>
<dbReference type="GO" id="GO:0005886">
    <property type="term" value="C:plasma membrane"/>
    <property type="evidence" value="ECO:0007669"/>
    <property type="project" value="UniProtKB-SubCell"/>
</dbReference>
<feature type="transmembrane region" description="Helical" evidence="7">
    <location>
        <begin position="90"/>
        <end position="109"/>
    </location>
</feature>
<dbReference type="InterPro" id="IPR035906">
    <property type="entry name" value="MetI-like_sf"/>
</dbReference>
<evidence type="ECO:0000256" key="5">
    <source>
        <dbReference type="ARBA" id="ARBA00022989"/>
    </source>
</evidence>
<protein>
    <recommendedName>
        <fullName evidence="8">ABC transmembrane type-1 domain-containing protein</fullName>
    </recommendedName>
</protein>
<organism evidence="9">
    <name type="scientific">marine metagenome</name>
    <dbReference type="NCBI Taxonomy" id="408172"/>
    <lineage>
        <taxon>unclassified sequences</taxon>
        <taxon>metagenomes</taxon>
        <taxon>ecological metagenomes</taxon>
    </lineage>
</organism>
<evidence type="ECO:0000256" key="1">
    <source>
        <dbReference type="ARBA" id="ARBA00004651"/>
    </source>
</evidence>
<evidence type="ECO:0000256" key="7">
    <source>
        <dbReference type="SAM" id="Phobius"/>
    </source>
</evidence>
<feature type="transmembrane region" description="Helical" evidence="7">
    <location>
        <begin position="180"/>
        <end position="201"/>
    </location>
</feature>
<dbReference type="Gene3D" id="1.10.3720.10">
    <property type="entry name" value="MetI-like"/>
    <property type="match status" value="1"/>
</dbReference>
<dbReference type="CDD" id="cd06261">
    <property type="entry name" value="TM_PBP2"/>
    <property type="match status" value="1"/>
</dbReference>
<dbReference type="GO" id="GO:0055085">
    <property type="term" value="P:transmembrane transport"/>
    <property type="evidence" value="ECO:0007669"/>
    <property type="project" value="InterPro"/>
</dbReference>
<keyword evidence="6 7" id="KW-0472">Membrane</keyword>
<feature type="transmembrane region" description="Helical" evidence="7">
    <location>
        <begin position="213"/>
        <end position="232"/>
    </location>
</feature>
<evidence type="ECO:0000256" key="2">
    <source>
        <dbReference type="ARBA" id="ARBA00022448"/>
    </source>
</evidence>
<dbReference type="EMBL" id="UINC01028614">
    <property type="protein sequence ID" value="SVB09903.1"/>
    <property type="molecule type" value="Genomic_DNA"/>
</dbReference>
<keyword evidence="3" id="KW-1003">Cell membrane</keyword>
<dbReference type="PANTHER" id="PTHR30151:SF0">
    <property type="entry name" value="ABC TRANSPORTER PERMEASE PROTEIN MJ0413-RELATED"/>
    <property type="match status" value="1"/>
</dbReference>
<dbReference type="Pfam" id="PF00528">
    <property type="entry name" value="BPD_transp_1"/>
    <property type="match status" value="1"/>
</dbReference>
<evidence type="ECO:0000256" key="6">
    <source>
        <dbReference type="ARBA" id="ARBA00023136"/>
    </source>
</evidence>
<keyword evidence="5 7" id="KW-1133">Transmembrane helix</keyword>
<comment type="subcellular location">
    <subcellularLocation>
        <location evidence="1">Cell membrane</location>
        <topology evidence="1">Multi-pass membrane protein</topology>
    </subcellularLocation>
</comment>
<evidence type="ECO:0000259" key="8">
    <source>
        <dbReference type="PROSITE" id="PS50928"/>
    </source>
</evidence>
<feature type="domain" description="ABC transmembrane type-1" evidence="8">
    <location>
        <begin position="51"/>
        <end position="232"/>
    </location>
</feature>
<dbReference type="PROSITE" id="PS50928">
    <property type="entry name" value="ABC_TM1"/>
    <property type="match status" value="1"/>
</dbReference>
<feature type="transmembrane region" description="Helical" evidence="7">
    <location>
        <begin position="115"/>
        <end position="133"/>
    </location>
</feature>
<reference evidence="9" key="1">
    <citation type="submission" date="2018-05" db="EMBL/GenBank/DDBJ databases">
        <authorList>
            <person name="Lanie J.A."/>
            <person name="Ng W.-L."/>
            <person name="Kazmierczak K.M."/>
            <person name="Andrzejewski T.M."/>
            <person name="Davidsen T.M."/>
            <person name="Wayne K.J."/>
            <person name="Tettelin H."/>
            <person name="Glass J.I."/>
            <person name="Rusch D."/>
            <person name="Podicherti R."/>
            <person name="Tsui H.-C.T."/>
            <person name="Winkler M.E."/>
        </authorList>
    </citation>
    <scope>NUCLEOTIDE SEQUENCE</scope>
</reference>
<proteinExistence type="predicted"/>
<keyword evidence="2" id="KW-0813">Transport</keyword>
<evidence type="ECO:0000313" key="9">
    <source>
        <dbReference type="EMBL" id="SVB09903.1"/>
    </source>
</evidence>
<dbReference type="AlphaFoldDB" id="A0A382B9G5"/>
<feature type="transmembrane region" description="Helical" evidence="7">
    <location>
        <begin position="55"/>
        <end position="78"/>
    </location>
</feature>
<name>A0A382B9G5_9ZZZZ</name>
<sequence length="248" mass="27174">MNLVILVIVTLIGWSIISESIDNPGRYLPSPVAVALSSVDMLVKGLLPSYFSDTLARLIVGSAIGLVAGIPFGLILGLNRTVADMFHPTLNFFQSVSGIAIFPIIVIWYGNSDTTVLIVIVYTSFFPIAFNVLSGVREIPLRYLNAARTLGASRYQVTKDVLFPGAMPHIATGTRLSIGFAWRAVIAGEMLAGRQGLGWMIFTGQDSDKTTEIILGMVMIGFTWIILDHYLLRPLEESTIERWGLVQR</sequence>
<dbReference type="SUPFAM" id="SSF161098">
    <property type="entry name" value="MetI-like"/>
    <property type="match status" value="1"/>
</dbReference>
<gene>
    <name evidence="9" type="ORF">METZ01_LOCUS162757</name>
</gene>
<accession>A0A382B9G5</accession>
<evidence type="ECO:0000256" key="3">
    <source>
        <dbReference type="ARBA" id="ARBA00022475"/>
    </source>
</evidence>
<dbReference type="InterPro" id="IPR000515">
    <property type="entry name" value="MetI-like"/>
</dbReference>
<keyword evidence="4 7" id="KW-0812">Transmembrane</keyword>